<organism evidence="10 11">
    <name type="scientific">Vibrio maritimus</name>
    <dbReference type="NCBI Taxonomy" id="990268"/>
    <lineage>
        <taxon>Bacteria</taxon>
        <taxon>Pseudomonadati</taxon>
        <taxon>Pseudomonadota</taxon>
        <taxon>Gammaproteobacteria</taxon>
        <taxon>Vibrionales</taxon>
        <taxon>Vibrionaceae</taxon>
        <taxon>Vibrio</taxon>
    </lineage>
</organism>
<dbReference type="STRING" id="990268.JCM19235_255"/>
<reference evidence="10 11" key="2">
    <citation type="submission" date="2014-09" db="EMBL/GenBank/DDBJ databases">
        <authorList>
            <consortium name="NBRP consortium"/>
            <person name="Sawabe T."/>
            <person name="Meirelles P."/>
            <person name="Nakanishi M."/>
            <person name="Sayaka M."/>
            <person name="Hattori M."/>
            <person name="Ohkuma M."/>
        </authorList>
    </citation>
    <scope>NUCLEOTIDE SEQUENCE [LARGE SCALE GENOMIC DNA]</scope>
    <source>
        <strain evidence="11">JCM19235</strain>
    </source>
</reference>
<dbReference type="InterPro" id="IPR050144">
    <property type="entry name" value="AAE_transporter"/>
</dbReference>
<dbReference type="Pfam" id="PF06826">
    <property type="entry name" value="Asp-Al_Ex"/>
    <property type="match status" value="1"/>
</dbReference>
<dbReference type="PANTHER" id="PTHR30445">
    <property type="entry name" value="K(+)_H(+) ANTIPORTER SUBUNIT KHTT"/>
    <property type="match status" value="1"/>
</dbReference>
<comment type="subcellular location">
    <subcellularLocation>
        <location evidence="1">Cell membrane</location>
        <topology evidence="1">Multi-pass membrane protein</topology>
    </subcellularLocation>
</comment>
<feature type="transmembrane region" description="Helical" evidence="8">
    <location>
        <begin position="23"/>
        <end position="46"/>
    </location>
</feature>
<evidence type="ECO:0000256" key="5">
    <source>
        <dbReference type="ARBA" id="ARBA00022692"/>
    </source>
</evidence>
<evidence type="ECO:0000256" key="8">
    <source>
        <dbReference type="SAM" id="Phobius"/>
    </source>
</evidence>
<comment type="similarity">
    <text evidence="2">Belongs to the AAE transporter (TC 2.A.81) family.</text>
</comment>
<keyword evidence="7 8" id="KW-0472">Membrane</keyword>
<keyword evidence="5 8" id="KW-0812">Transmembrane</keyword>
<accession>A0A090RZX0</accession>
<evidence type="ECO:0000259" key="9">
    <source>
        <dbReference type="Pfam" id="PF06826"/>
    </source>
</evidence>
<keyword evidence="10" id="KW-0407">Ion channel</keyword>
<feature type="domain" description="YidE/YbjL duplication" evidence="9">
    <location>
        <begin position="2"/>
        <end position="85"/>
    </location>
</feature>
<evidence type="ECO:0000256" key="7">
    <source>
        <dbReference type="ARBA" id="ARBA00023136"/>
    </source>
</evidence>
<evidence type="ECO:0000313" key="10">
    <source>
        <dbReference type="EMBL" id="GAL20980.1"/>
    </source>
</evidence>
<evidence type="ECO:0000256" key="6">
    <source>
        <dbReference type="ARBA" id="ARBA00022989"/>
    </source>
</evidence>
<dbReference type="InterPro" id="IPR006512">
    <property type="entry name" value="YidE_YbjL"/>
</dbReference>
<gene>
    <name evidence="10" type="ORF">JCM19235_255</name>
</gene>
<evidence type="ECO:0000256" key="3">
    <source>
        <dbReference type="ARBA" id="ARBA00022448"/>
    </source>
</evidence>
<evidence type="ECO:0000256" key="4">
    <source>
        <dbReference type="ARBA" id="ARBA00022475"/>
    </source>
</evidence>
<dbReference type="PANTHER" id="PTHR30445:SF10">
    <property type="entry name" value="TRANSPORT PROTEIN YBJL-RELATED"/>
    <property type="match status" value="1"/>
</dbReference>
<keyword evidence="4" id="KW-1003">Cell membrane</keyword>
<protein>
    <submittedName>
        <fullName evidence="10">TrkA potassium channel-family protein</fullName>
    </submittedName>
</protein>
<dbReference type="GO" id="GO:0034220">
    <property type="term" value="P:monoatomic ion transmembrane transport"/>
    <property type="evidence" value="ECO:0007669"/>
    <property type="project" value="UniProtKB-KW"/>
</dbReference>
<evidence type="ECO:0000256" key="1">
    <source>
        <dbReference type="ARBA" id="ARBA00004651"/>
    </source>
</evidence>
<name>A0A090RZX0_9VIBR</name>
<dbReference type="Proteomes" id="UP000029228">
    <property type="component" value="Unassembled WGS sequence"/>
</dbReference>
<proteinExistence type="inferred from homology"/>
<dbReference type="EMBL" id="BBMR01000007">
    <property type="protein sequence ID" value="GAL20980.1"/>
    <property type="molecule type" value="Genomic_DNA"/>
</dbReference>
<sequence length="88" mass="9276">MVGIGLSAGGKMFEHLTQVGPQVILIAFLVSVLPVVLAYLVGNYVLKMNRALLIGAIVGARTCAPAMDVINEHARSTIPALGYAVLMR</sequence>
<evidence type="ECO:0000256" key="2">
    <source>
        <dbReference type="ARBA" id="ARBA00009854"/>
    </source>
</evidence>
<keyword evidence="3" id="KW-0813">Transport</keyword>
<dbReference type="GO" id="GO:0005886">
    <property type="term" value="C:plasma membrane"/>
    <property type="evidence" value="ECO:0007669"/>
    <property type="project" value="UniProtKB-SubCell"/>
</dbReference>
<keyword evidence="6 8" id="KW-1133">Transmembrane helix</keyword>
<dbReference type="AlphaFoldDB" id="A0A090RZX0"/>
<keyword evidence="10" id="KW-0406">Ion transport</keyword>
<comment type="caution">
    <text evidence="10">The sequence shown here is derived from an EMBL/GenBank/DDBJ whole genome shotgun (WGS) entry which is preliminary data.</text>
</comment>
<keyword evidence="11" id="KW-1185">Reference proteome</keyword>
<evidence type="ECO:0000313" key="11">
    <source>
        <dbReference type="Proteomes" id="UP000029228"/>
    </source>
</evidence>
<reference evidence="10 11" key="1">
    <citation type="submission" date="2014-09" db="EMBL/GenBank/DDBJ databases">
        <title>Vibrio maritimus JCM 19235. (C45) whole genome shotgun sequence.</title>
        <authorList>
            <person name="Sawabe T."/>
            <person name="Meirelles P."/>
            <person name="Nakanishi M."/>
            <person name="Sayaka M."/>
            <person name="Hattori M."/>
            <person name="Ohkuma M."/>
        </authorList>
    </citation>
    <scope>NUCLEOTIDE SEQUENCE [LARGE SCALE GENOMIC DNA]</scope>
    <source>
        <strain evidence="11">JCM19235</strain>
    </source>
</reference>